<reference evidence="2" key="1">
    <citation type="journal article" date="2019" name="Int. J. Syst. Evol. Microbiol.">
        <title>The Global Catalogue of Microorganisms (GCM) 10K type strain sequencing project: providing services to taxonomists for standard genome sequencing and annotation.</title>
        <authorList>
            <consortium name="The Broad Institute Genomics Platform"/>
            <consortium name="The Broad Institute Genome Sequencing Center for Infectious Disease"/>
            <person name="Wu L."/>
            <person name="Ma J."/>
        </authorList>
    </citation>
    <scope>NUCLEOTIDE SEQUENCE [LARGE SCALE GENOMIC DNA]</scope>
    <source>
        <strain evidence="2">JCM 17441</strain>
    </source>
</reference>
<accession>A0ABP8DV94</accession>
<organism evidence="1 2">
    <name type="scientific">Dactylosporangium darangshiense</name>
    <dbReference type="NCBI Taxonomy" id="579108"/>
    <lineage>
        <taxon>Bacteria</taxon>
        <taxon>Bacillati</taxon>
        <taxon>Actinomycetota</taxon>
        <taxon>Actinomycetes</taxon>
        <taxon>Micromonosporales</taxon>
        <taxon>Micromonosporaceae</taxon>
        <taxon>Dactylosporangium</taxon>
    </lineage>
</organism>
<evidence type="ECO:0000313" key="1">
    <source>
        <dbReference type="EMBL" id="GAA4263912.1"/>
    </source>
</evidence>
<sequence>MRPARHAGDEVGDISRIGKRYVQTADNPSVTADQVVACPSPVADTITSPVAEDEAGVTPEAIAARDADKLECLVQAVEYQR</sequence>
<dbReference type="SUPFAM" id="SSF109604">
    <property type="entry name" value="HD-domain/PDEase-like"/>
    <property type="match status" value="1"/>
</dbReference>
<proteinExistence type="predicted"/>
<keyword evidence="2" id="KW-1185">Reference proteome</keyword>
<comment type="caution">
    <text evidence="1">The sequence shown here is derived from an EMBL/GenBank/DDBJ whole genome shotgun (WGS) entry which is preliminary data.</text>
</comment>
<dbReference type="EMBL" id="BAABAT010000084">
    <property type="protein sequence ID" value="GAA4263912.1"/>
    <property type="molecule type" value="Genomic_DNA"/>
</dbReference>
<name>A0ABP8DV94_9ACTN</name>
<protein>
    <submittedName>
        <fullName evidence="1">Uncharacterized protein</fullName>
    </submittedName>
</protein>
<dbReference type="Proteomes" id="UP001500620">
    <property type="component" value="Unassembled WGS sequence"/>
</dbReference>
<dbReference type="Gene3D" id="1.10.3210.10">
    <property type="entry name" value="Hypothetical protein af1432"/>
    <property type="match status" value="1"/>
</dbReference>
<gene>
    <name evidence="1" type="ORF">GCM10022255_112750</name>
</gene>
<evidence type="ECO:0000313" key="2">
    <source>
        <dbReference type="Proteomes" id="UP001500620"/>
    </source>
</evidence>